<keyword evidence="10" id="KW-1185">Reference proteome</keyword>
<dbReference type="Pfam" id="PF00107">
    <property type="entry name" value="ADH_zinc_N"/>
    <property type="match status" value="1"/>
</dbReference>
<dbReference type="GO" id="GO:0016491">
    <property type="term" value="F:oxidoreductase activity"/>
    <property type="evidence" value="ECO:0007669"/>
    <property type="project" value="UniProtKB-KW"/>
</dbReference>
<evidence type="ECO:0000256" key="3">
    <source>
        <dbReference type="ARBA" id="ARBA00022723"/>
    </source>
</evidence>
<gene>
    <name evidence="9" type="ORF">HMPREF9444_01884</name>
</gene>
<keyword evidence="3 6" id="KW-0479">Metal-binding</keyword>
<organism evidence="9 10">
    <name type="scientific">Succinatimonas hippei (strain DSM 22608 / JCM 16073 / KCTC 15190 / YIT 12066)</name>
    <dbReference type="NCBI Taxonomy" id="762983"/>
    <lineage>
        <taxon>Bacteria</taxon>
        <taxon>Pseudomonadati</taxon>
        <taxon>Pseudomonadota</taxon>
        <taxon>Gammaproteobacteria</taxon>
        <taxon>Aeromonadales</taxon>
        <taxon>Succinivibrionaceae</taxon>
        <taxon>Succinatimonas</taxon>
    </lineage>
</organism>
<keyword evidence="4 6" id="KW-0862">Zinc</keyword>
<dbReference type="Gene3D" id="3.90.180.10">
    <property type="entry name" value="Medium-chain alcohol dehydrogenases, catalytic domain"/>
    <property type="match status" value="1"/>
</dbReference>
<dbReference type="PANTHER" id="PTHR43161:SF9">
    <property type="entry name" value="SORBITOL DEHYDROGENASE"/>
    <property type="match status" value="1"/>
</dbReference>
<dbReference type="Gene3D" id="3.40.50.720">
    <property type="entry name" value="NAD(P)-binding Rossmann-like Domain"/>
    <property type="match status" value="1"/>
</dbReference>
<comment type="cofactor">
    <cofactor evidence="1 6">
        <name>Zn(2+)</name>
        <dbReference type="ChEBI" id="CHEBI:29105"/>
    </cofactor>
</comment>
<evidence type="ECO:0000313" key="10">
    <source>
        <dbReference type="Proteomes" id="UP000018458"/>
    </source>
</evidence>
<dbReference type="AlphaFoldDB" id="E8LM99"/>
<evidence type="ECO:0000256" key="2">
    <source>
        <dbReference type="ARBA" id="ARBA00008072"/>
    </source>
</evidence>
<reference evidence="9 10" key="1">
    <citation type="submission" date="2011-01" db="EMBL/GenBank/DDBJ databases">
        <authorList>
            <person name="Weinstock G."/>
            <person name="Sodergren E."/>
            <person name="Clifton S."/>
            <person name="Fulton L."/>
            <person name="Fulton B."/>
            <person name="Courtney L."/>
            <person name="Fronick C."/>
            <person name="Harrison M."/>
            <person name="Strong C."/>
            <person name="Farmer C."/>
            <person name="Delahaunty K."/>
            <person name="Markovic C."/>
            <person name="Hall O."/>
            <person name="Minx P."/>
            <person name="Tomlinson C."/>
            <person name="Mitreva M."/>
            <person name="Hou S."/>
            <person name="Chen J."/>
            <person name="Wollam A."/>
            <person name="Pepin K.H."/>
            <person name="Johnson M."/>
            <person name="Bhonagiri V."/>
            <person name="Zhang X."/>
            <person name="Suruliraj S."/>
            <person name="Warren W."/>
            <person name="Chinwalla A."/>
            <person name="Mardis E.R."/>
            <person name="Wilson R.K."/>
        </authorList>
    </citation>
    <scope>NUCLEOTIDE SEQUENCE [LARGE SCALE GENOMIC DNA]</scope>
    <source>
        <strain evidence="10">DSM 22608 / JCM 16073 / KCTC 15190 / YIT 12066</strain>
    </source>
</reference>
<sequence length="344" mass="36876">MKAIVLHAKNDLRYEDVADVSITKSTQVLVKMLYGGICGSDKHYYSLGANGSFEVKHPFVLGHEGSGIVEEVGADVKSVKKGDMVVFRPALACGHCKFCNKGMYRYCENATHFGSASTMPHTPGIFSEYAVAEEVQCLKVVDVDPKVAALAEPLSVAFAGAHALGNIMGRNVAVMGAGPVGTLCALAIKSLGVKSVTVFDVRNAPLEACKKAGLENVCNTLEEPEKVAEFCEHKGYFDAGLDATGNGQACTTLMKMITPEGVLSQVGMYPTGRTPQDLGPFLNKGLVWHSVFRFYEEFDAAVNALNNHLFDPSSIITDVVDAKDCMDGMNAAMSPDAIKVLYKF</sequence>
<evidence type="ECO:0000259" key="7">
    <source>
        <dbReference type="Pfam" id="PF00107"/>
    </source>
</evidence>
<dbReference type="InterPro" id="IPR013149">
    <property type="entry name" value="ADH-like_C"/>
</dbReference>
<dbReference type="EMBL" id="AEVO01000131">
    <property type="protein sequence ID" value="EFY06371.1"/>
    <property type="molecule type" value="Genomic_DNA"/>
</dbReference>
<dbReference type="InterPro" id="IPR011032">
    <property type="entry name" value="GroES-like_sf"/>
</dbReference>
<dbReference type="InterPro" id="IPR002328">
    <property type="entry name" value="ADH_Zn_CS"/>
</dbReference>
<dbReference type="InterPro" id="IPR013154">
    <property type="entry name" value="ADH-like_N"/>
</dbReference>
<feature type="domain" description="Alcohol dehydrogenase-like C-terminal" evidence="7">
    <location>
        <begin position="179"/>
        <end position="305"/>
    </location>
</feature>
<dbReference type="GO" id="GO:0008270">
    <property type="term" value="F:zinc ion binding"/>
    <property type="evidence" value="ECO:0007669"/>
    <property type="project" value="InterPro"/>
</dbReference>
<dbReference type="InterPro" id="IPR036291">
    <property type="entry name" value="NAD(P)-bd_dom_sf"/>
</dbReference>
<name>E8LM99_SUCHY</name>
<evidence type="ECO:0000256" key="4">
    <source>
        <dbReference type="ARBA" id="ARBA00022833"/>
    </source>
</evidence>
<dbReference type="STRING" id="762983.HMPREF9444_01884"/>
<accession>E8LM99</accession>
<evidence type="ECO:0000256" key="6">
    <source>
        <dbReference type="RuleBase" id="RU361277"/>
    </source>
</evidence>
<dbReference type="SUPFAM" id="SSF50129">
    <property type="entry name" value="GroES-like"/>
    <property type="match status" value="1"/>
</dbReference>
<dbReference type="SUPFAM" id="SSF51735">
    <property type="entry name" value="NAD(P)-binding Rossmann-fold domains"/>
    <property type="match status" value="1"/>
</dbReference>
<comment type="caution">
    <text evidence="9">The sequence shown here is derived from an EMBL/GenBank/DDBJ whole genome shotgun (WGS) entry which is preliminary data.</text>
</comment>
<dbReference type="Proteomes" id="UP000018458">
    <property type="component" value="Unassembled WGS sequence"/>
</dbReference>
<dbReference type="OrthoDB" id="9773078at2"/>
<dbReference type="PANTHER" id="PTHR43161">
    <property type="entry name" value="SORBITOL DEHYDROGENASE"/>
    <property type="match status" value="1"/>
</dbReference>
<dbReference type="eggNOG" id="COG1063">
    <property type="taxonomic scope" value="Bacteria"/>
</dbReference>
<protein>
    <submittedName>
        <fullName evidence="9">GroES-like protein</fullName>
    </submittedName>
</protein>
<dbReference type="RefSeq" id="WP_009144037.1">
    <property type="nucleotide sequence ID" value="NZ_GL831058.1"/>
</dbReference>
<dbReference type="PROSITE" id="PS00059">
    <property type="entry name" value="ADH_ZINC"/>
    <property type="match status" value="1"/>
</dbReference>
<evidence type="ECO:0000259" key="8">
    <source>
        <dbReference type="Pfam" id="PF08240"/>
    </source>
</evidence>
<evidence type="ECO:0000313" key="9">
    <source>
        <dbReference type="EMBL" id="EFY06371.1"/>
    </source>
</evidence>
<dbReference type="HOGENOM" id="CLU_026673_11_5_6"/>
<feature type="domain" description="Alcohol dehydrogenase-like N-terminal" evidence="8">
    <location>
        <begin position="25"/>
        <end position="140"/>
    </location>
</feature>
<dbReference type="Pfam" id="PF08240">
    <property type="entry name" value="ADH_N"/>
    <property type="match status" value="1"/>
</dbReference>
<keyword evidence="5" id="KW-0560">Oxidoreductase</keyword>
<proteinExistence type="inferred from homology"/>
<evidence type="ECO:0000256" key="5">
    <source>
        <dbReference type="ARBA" id="ARBA00023002"/>
    </source>
</evidence>
<evidence type="ECO:0000256" key="1">
    <source>
        <dbReference type="ARBA" id="ARBA00001947"/>
    </source>
</evidence>
<comment type="similarity">
    <text evidence="2 6">Belongs to the zinc-containing alcohol dehydrogenase family.</text>
</comment>